<protein>
    <submittedName>
        <fullName evidence="4">CBS domain-containing protein</fullName>
    </submittedName>
</protein>
<gene>
    <name evidence="4" type="ORF">R0137_07930</name>
</gene>
<feature type="domain" description="CBS" evidence="3">
    <location>
        <begin position="11"/>
        <end position="70"/>
    </location>
</feature>
<dbReference type="SMART" id="SM00116">
    <property type="entry name" value="CBS"/>
    <property type="match status" value="2"/>
</dbReference>
<evidence type="ECO:0000313" key="4">
    <source>
        <dbReference type="EMBL" id="WOJ98488.1"/>
    </source>
</evidence>
<reference evidence="4 5" key="1">
    <citation type="submission" date="2023-10" db="EMBL/GenBank/DDBJ databases">
        <title>Two novel species belonging to the OM43/NOR5 clade.</title>
        <authorList>
            <person name="Park M."/>
        </authorList>
    </citation>
    <scope>NUCLEOTIDE SEQUENCE [LARGE SCALE GENOMIC DNA]</scope>
    <source>
        <strain evidence="4 5">IMCC45268</strain>
    </source>
</reference>
<evidence type="ECO:0000259" key="3">
    <source>
        <dbReference type="PROSITE" id="PS51371"/>
    </source>
</evidence>
<dbReference type="EMBL" id="CP136865">
    <property type="protein sequence ID" value="WOJ98488.1"/>
    <property type="molecule type" value="Genomic_DNA"/>
</dbReference>
<dbReference type="InterPro" id="IPR000644">
    <property type="entry name" value="CBS_dom"/>
</dbReference>
<dbReference type="RefSeq" id="WP_407329847.1">
    <property type="nucleotide sequence ID" value="NZ_CP136865.1"/>
</dbReference>
<accession>A0ABZ0IG17</accession>
<evidence type="ECO:0000256" key="2">
    <source>
        <dbReference type="PROSITE-ProRule" id="PRU00703"/>
    </source>
</evidence>
<evidence type="ECO:0000313" key="5">
    <source>
        <dbReference type="Proteomes" id="UP001626549"/>
    </source>
</evidence>
<evidence type="ECO:0000256" key="1">
    <source>
        <dbReference type="ARBA" id="ARBA00023122"/>
    </source>
</evidence>
<dbReference type="Proteomes" id="UP001626549">
    <property type="component" value="Chromosome"/>
</dbReference>
<dbReference type="PROSITE" id="PS51371">
    <property type="entry name" value="CBS"/>
    <property type="match status" value="2"/>
</dbReference>
<keyword evidence="5" id="KW-1185">Reference proteome</keyword>
<dbReference type="InterPro" id="IPR044729">
    <property type="entry name" value="CBS_bac"/>
</dbReference>
<dbReference type="SUPFAM" id="SSF54631">
    <property type="entry name" value="CBS-domain pair"/>
    <property type="match status" value="1"/>
</dbReference>
<dbReference type="PANTHER" id="PTHR43080">
    <property type="entry name" value="CBS DOMAIN-CONTAINING PROTEIN CBSX3, MITOCHONDRIAL"/>
    <property type="match status" value="1"/>
</dbReference>
<name>A0ABZ0IG17_9GAMM</name>
<dbReference type="PANTHER" id="PTHR43080:SF2">
    <property type="entry name" value="CBS DOMAIN-CONTAINING PROTEIN"/>
    <property type="match status" value="1"/>
</dbReference>
<dbReference type="CDD" id="cd04629">
    <property type="entry name" value="CBS_pair_bac"/>
    <property type="match status" value="1"/>
</dbReference>
<keyword evidence="1 2" id="KW-0129">CBS domain</keyword>
<organism evidence="4 5">
    <name type="scientific">Congregibacter brevis</name>
    <dbReference type="NCBI Taxonomy" id="3081201"/>
    <lineage>
        <taxon>Bacteria</taxon>
        <taxon>Pseudomonadati</taxon>
        <taxon>Pseudomonadota</taxon>
        <taxon>Gammaproteobacteria</taxon>
        <taxon>Cellvibrionales</taxon>
        <taxon>Halieaceae</taxon>
        <taxon>Congregibacter</taxon>
    </lineage>
</organism>
<dbReference type="InterPro" id="IPR051257">
    <property type="entry name" value="Diverse_CBS-Domain"/>
</dbReference>
<sequence>MLKSVSLRDYMVIHPVTVKPDTNVYEAMMTISDNRISGVCVIEDDHRLVGVLSEMDCLRAVLSSVYNNDGFGTVREYMTAENLLVAHPDEDIVDVAQDMLRQNKRRRPVVEDGRLIGQITIRQLLKAVGEFQSLKGS</sequence>
<feature type="domain" description="CBS" evidence="3">
    <location>
        <begin position="78"/>
        <end position="134"/>
    </location>
</feature>
<proteinExistence type="predicted"/>
<dbReference type="Pfam" id="PF00571">
    <property type="entry name" value="CBS"/>
    <property type="match status" value="2"/>
</dbReference>
<dbReference type="Gene3D" id="3.10.580.10">
    <property type="entry name" value="CBS-domain"/>
    <property type="match status" value="1"/>
</dbReference>
<dbReference type="InterPro" id="IPR046342">
    <property type="entry name" value="CBS_dom_sf"/>
</dbReference>